<dbReference type="AlphaFoldDB" id="A0A6C0F015"/>
<evidence type="ECO:0000313" key="2">
    <source>
        <dbReference type="EMBL" id="QHT33750.1"/>
    </source>
</evidence>
<name>A0A6C0F015_9ZZZZ</name>
<feature type="coiled-coil region" evidence="1">
    <location>
        <begin position="50"/>
        <end position="124"/>
    </location>
</feature>
<keyword evidence="1" id="KW-0175">Coiled coil</keyword>
<proteinExistence type="predicted"/>
<sequence>MSNNDTQELSESYDMIMLKIDDTKEKLNNIVNTFSEELKDCIFQFTNNINKKFIMQSEELEKLKTELKAKKFEDHNYNNVSVIKNQDKQIREHQNTIKALEGRLKFAESKNDDIKKEAANKKEAEVVVVEAVIEPVSEPVIEPIAEPVIETKKTIKKSIAISKGKTTKPVQECKDSTESTESEVVVEAIVEKPKKKIAVKKTKAEPKVDIKPVEDSIIDEDVIEIKVEPSIIESIIEDEVIPVIIPVSDPIIEIKKEVEEIEEIEDKVDEEVKEVIPIKKEPIKKEQPIKKDPIKKEQPIKKETIKKEISKKESSKKEVLKKEAEVIVEAVNIVVKYPDIIPDINDVEVLEFNNNDYYMDKLNNVYQMTEEDQDIGIFIGVYHKSSNKILPITL</sequence>
<evidence type="ECO:0000256" key="1">
    <source>
        <dbReference type="SAM" id="Coils"/>
    </source>
</evidence>
<accession>A0A6C0F015</accession>
<dbReference type="EMBL" id="MN738978">
    <property type="protein sequence ID" value="QHT33750.1"/>
    <property type="molecule type" value="Genomic_DNA"/>
</dbReference>
<protein>
    <submittedName>
        <fullName evidence="2">Uncharacterized protein</fullName>
    </submittedName>
</protein>
<organism evidence="2">
    <name type="scientific">viral metagenome</name>
    <dbReference type="NCBI Taxonomy" id="1070528"/>
    <lineage>
        <taxon>unclassified sequences</taxon>
        <taxon>metagenomes</taxon>
        <taxon>organismal metagenomes</taxon>
    </lineage>
</organism>
<reference evidence="2" key="1">
    <citation type="journal article" date="2020" name="Nature">
        <title>Giant virus diversity and host interactions through global metagenomics.</title>
        <authorList>
            <person name="Schulz F."/>
            <person name="Roux S."/>
            <person name="Paez-Espino D."/>
            <person name="Jungbluth S."/>
            <person name="Walsh D.A."/>
            <person name="Denef V.J."/>
            <person name="McMahon K.D."/>
            <person name="Konstantinidis K.T."/>
            <person name="Eloe-Fadrosh E.A."/>
            <person name="Kyrpides N.C."/>
            <person name="Woyke T."/>
        </authorList>
    </citation>
    <scope>NUCLEOTIDE SEQUENCE</scope>
    <source>
        <strain evidence="2">GVMAG-M-3300009161-52</strain>
    </source>
</reference>